<gene>
    <name evidence="1" type="ORF">GIY21_11530</name>
    <name evidence="2" type="ORF">GIY22_10915</name>
</gene>
<reference evidence="2" key="2">
    <citation type="journal article" date="2020" name="Plant Dis.">
        <title>A Grain Rot of Rice in Iran Caused by a Xanthomonas Strain Closely Related to X. sacchari.</title>
        <authorList>
            <person name="Mirghasempour S.A."/>
            <person name="Huang S."/>
            <person name="Studholme D.J."/>
            <person name="Brady C.L."/>
        </authorList>
    </citation>
    <scope>NUCLEOTIDE SEQUENCE</scope>
    <source>
        <strain evidence="2">SAM114</strain>
    </source>
</reference>
<dbReference type="Proteomes" id="UP000437931">
    <property type="component" value="Unassembled WGS sequence"/>
</dbReference>
<protein>
    <submittedName>
        <fullName evidence="1">Uncharacterized protein</fullName>
    </submittedName>
</protein>
<reference evidence="3 4" key="1">
    <citation type="submission" date="2019-11" db="EMBL/GenBank/DDBJ databases">
        <title>First report of rice panicle blight caused by Xanthomonas sp. in Iran.</title>
        <authorList>
            <person name="Mirghasempour S.A."/>
            <person name="Huang S."/>
            <person name="Brady C.L."/>
            <person name="Studholme D.J."/>
        </authorList>
    </citation>
    <scope>NUCLEOTIDE SEQUENCE [LARGE SCALE GENOMIC DNA]</scope>
    <source>
        <strain evidence="1 4">ASD011</strain>
        <strain evidence="3">SAM114</strain>
    </source>
</reference>
<dbReference type="EMBL" id="WJPN01000008">
    <property type="protein sequence ID" value="MRH00920.1"/>
    <property type="molecule type" value="Genomic_DNA"/>
</dbReference>
<accession>A0A6N7QAM9</accession>
<sequence>MAWLDLARVVMPEEIPKGIVEQPDPPAPDLVIRSSNTNIGIEVTQLFQRDDPASRLPAREIEAAQRNILAEARTLYEETYGHRLFVNVSFNDTPPAKKPAVRELAALVERHRTDSGAMFQVLALDARARQLLPQWLQGLTICTQKSDEPARWIGGSVWRTPSLTQDLLQSAVSRKNKNVEGYLECCDQVWLLVICDLWPMAASLAVPRNAHQWKLESRFARVLLVSREGDGIRF</sequence>
<dbReference type="EMBL" id="WJPM01000008">
    <property type="protein sequence ID" value="MRH75136.1"/>
    <property type="molecule type" value="Genomic_DNA"/>
</dbReference>
<dbReference type="Proteomes" id="UP000439314">
    <property type="component" value="Unassembled WGS sequence"/>
</dbReference>
<keyword evidence="3" id="KW-1185">Reference proteome</keyword>
<comment type="caution">
    <text evidence="1">The sequence shown here is derived from an EMBL/GenBank/DDBJ whole genome shotgun (WGS) entry which is preliminary data.</text>
</comment>
<organism evidence="1 4">
    <name type="scientific">Xanthomonas sontii</name>
    <dbReference type="NCBI Taxonomy" id="2650745"/>
    <lineage>
        <taxon>Bacteria</taxon>
        <taxon>Pseudomonadati</taxon>
        <taxon>Pseudomonadota</taxon>
        <taxon>Gammaproteobacteria</taxon>
        <taxon>Lysobacterales</taxon>
        <taxon>Lysobacteraceae</taxon>
        <taxon>Xanthomonas</taxon>
    </lineage>
</organism>
<dbReference type="RefSeq" id="WP_153751561.1">
    <property type="nucleotide sequence ID" value="NZ_WJPM01000008.1"/>
</dbReference>
<dbReference type="AlphaFoldDB" id="A0A6N7QAM9"/>
<evidence type="ECO:0000313" key="1">
    <source>
        <dbReference type="EMBL" id="MRH00920.1"/>
    </source>
</evidence>
<evidence type="ECO:0000313" key="2">
    <source>
        <dbReference type="EMBL" id="MRH75136.1"/>
    </source>
</evidence>
<proteinExistence type="predicted"/>
<name>A0A6N7QAM9_9XANT</name>
<evidence type="ECO:0000313" key="4">
    <source>
        <dbReference type="Proteomes" id="UP000439314"/>
    </source>
</evidence>
<evidence type="ECO:0000313" key="3">
    <source>
        <dbReference type="Proteomes" id="UP000437931"/>
    </source>
</evidence>